<protein>
    <submittedName>
        <fullName evidence="3">Uncharacterized protein</fullName>
    </submittedName>
</protein>
<dbReference type="Proteomes" id="UP000662637">
    <property type="component" value="Unassembled WGS sequence"/>
</dbReference>
<keyword evidence="4" id="KW-1185">Reference proteome</keyword>
<evidence type="ECO:0000313" key="2">
    <source>
        <dbReference type="EMBL" id="KAF7474971.1"/>
    </source>
</evidence>
<gene>
    <name evidence="2" type="ORF">GHT09_014268</name>
    <name evidence="3" type="ORF">MONAX_5E039706</name>
</gene>
<name>A0A5E4BX73_MARMO</name>
<organism evidence="3 4">
    <name type="scientific">Marmota monax</name>
    <name type="common">Woodchuck</name>
    <dbReference type="NCBI Taxonomy" id="9995"/>
    <lineage>
        <taxon>Eukaryota</taxon>
        <taxon>Metazoa</taxon>
        <taxon>Chordata</taxon>
        <taxon>Craniata</taxon>
        <taxon>Vertebrata</taxon>
        <taxon>Euteleostomi</taxon>
        <taxon>Mammalia</taxon>
        <taxon>Eutheria</taxon>
        <taxon>Euarchontoglires</taxon>
        <taxon>Glires</taxon>
        <taxon>Rodentia</taxon>
        <taxon>Sciuromorpha</taxon>
        <taxon>Sciuridae</taxon>
        <taxon>Xerinae</taxon>
        <taxon>Marmotini</taxon>
        <taxon>Marmota</taxon>
    </lineage>
</organism>
<feature type="compositionally biased region" description="Polar residues" evidence="1">
    <location>
        <begin position="25"/>
        <end position="49"/>
    </location>
</feature>
<feature type="region of interest" description="Disordered" evidence="1">
    <location>
        <begin position="25"/>
        <end position="55"/>
    </location>
</feature>
<dbReference type="Proteomes" id="UP000335636">
    <property type="component" value="Unassembled WGS sequence"/>
</dbReference>
<evidence type="ECO:0000256" key="1">
    <source>
        <dbReference type="SAM" id="MobiDB-lite"/>
    </source>
</evidence>
<reference evidence="2" key="2">
    <citation type="submission" date="2020-08" db="EMBL/GenBank/DDBJ databases">
        <authorList>
            <person name="Shumante A."/>
            <person name="Zimin A.V."/>
            <person name="Puiu D."/>
            <person name="Salzberg S.L."/>
        </authorList>
    </citation>
    <scope>NUCLEOTIDE SEQUENCE</scope>
    <source>
        <strain evidence="2">WC2-LM</strain>
        <tissue evidence="2">Liver</tissue>
    </source>
</reference>
<evidence type="ECO:0000313" key="3">
    <source>
        <dbReference type="EMBL" id="VTJ74223.1"/>
    </source>
</evidence>
<sequence length="127" mass="14878">MFYVGKHARGERHNEGISLHFPGQTFQRTQRRSQWPGCNTRPAQAQESSPGAPAPHFVVVQNGQLLRLKQRPRLFSNTVLWARPETIRCLSWFRWPRERQNSTFTDCRKHLRINEHLRGKVSTPHGK</sequence>
<accession>A0A5E4BX73</accession>
<proteinExistence type="predicted"/>
<dbReference type="AlphaFoldDB" id="A0A5E4BX73"/>
<dbReference type="EMBL" id="CABDUW010000723">
    <property type="protein sequence ID" value="VTJ74223.1"/>
    <property type="molecule type" value="Genomic_DNA"/>
</dbReference>
<evidence type="ECO:0000313" key="4">
    <source>
        <dbReference type="Proteomes" id="UP000335636"/>
    </source>
</evidence>
<dbReference type="EMBL" id="WJEC01003574">
    <property type="protein sequence ID" value="KAF7474971.1"/>
    <property type="molecule type" value="Genomic_DNA"/>
</dbReference>
<reference evidence="3 4" key="1">
    <citation type="submission" date="2019-04" db="EMBL/GenBank/DDBJ databases">
        <authorList>
            <person name="Alioto T."/>
            <person name="Alioto T."/>
        </authorList>
    </citation>
    <scope>NUCLEOTIDE SEQUENCE [LARGE SCALE GENOMIC DNA]</scope>
</reference>